<dbReference type="PROSITE" id="PS51390">
    <property type="entry name" value="WAP"/>
    <property type="match status" value="1"/>
</dbReference>
<name>A0A2G8LP93_STIJA</name>
<dbReference type="Pfam" id="PF07648">
    <property type="entry name" value="Kazal_2"/>
    <property type="match status" value="1"/>
</dbReference>
<dbReference type="PROSITE" id="PS51465">
    <property type="entry name" value="KAZAL_2"/>
    <property type="match status" value="1"/>
</dbReference>
<dbReference type="SUPFAM" id="SSF100895">
    <property type="entry name" value="Kazal-type serine protease inhibitors"/>
    <property type="match status" value="1"/>
</dbReference>
<evidence type="ECO:0000313" key="7">
    <source>
        <dbReference type="EMBL" id="PIK62073.1"/>
    </source>
</evidence>
<dbReference type="GO" id="GO:0005615">
    <property type="term" value="C:extracellular space"/>
    <property type="evidence" value="ECO:0007669"/>
    <property type="project" value="TreeGrafter"/>
</dbReference>
<keyword evidence="3" id="KW-0732">Signal</keyword>
<evidence type="ECO:0000256" key="1">
    <source>
        <dbReference type="ARBA" id="ARBA00004613"/>
    </source>
</evidence>
<reference evidence="7 8" key="1">
    <citation type="journal article" date="2017" name="PLoS Biol.">
        <title>The sea cucumber genome provides insights into morphological evolution and visceral regeneration.</title>
        <authorList>
            <person name="Zhang X."/>
            <person name="Sun L."/>
            <person name="Yuan J."/>
            <person name="Sun Y."/>
            <person name="Gao Y."/>
            <person name="Zhang L."/>
            <person name="Li S."/>
            <person name="Dai H."/>
            <person name="Hamel J.F."/>
            <person name="Liu C."/>
            <person name="Yu Y."/>
            <person name="Liu S."/>
            <person name="Lin W."/>
            <person name="Guo K."/>
            <person name="Jin S."/>
            <person name="Xu P."/>
            <person name="Storey K.B."/>
            <person name="Huan P."/>
            <person name="Zhang T."/>
            <person name="Zhou Y."/>
            <person name="Zhang J."/>
            <person name="Lin C."/>
            <person name="Li X."/>
            <person name="Xing L."/>
            <person name="Huo D."/>
            <person name="Sun M."/>
            <person name="Wang L."/>
            <person name="Mercier A."/>
            <person name="Li F."/>
            <person name="Yang H."/>
            <person name="Xiang J."/>
        </authorList>
    </citation>
    <scope>NUCLEOTIDE SEQUENCE [LARGE SCALE GENOMIC DNA]</scope>
    <source>
        <strain evidence="7">Shaxun</strain>
        <tissue evidence="7">Muscle</tissue>
    </source>
</reference>
<dbReference type="GO" id="GO:0030414">
    <property type="term" value="F:peptidase inhibitor activity"/>
    <property type="evidence" value="ECO:0007669"/>
    <property type="project" value="InterPro"/>
</dbReference>
<comment type="subcellular location">
    <subcellularLocation>
        <location evidence="1">Secreted</location>
    </subcellularLocation>
</comment>
<keyword evidence="4" id="KW-1015">Disulfide bond</keyword>
<dbReference type="STRING" id="307972.A0A2G8LP93"/>
<dbReference type="GO" id="GO:0048019">
    <property type="term" value="F:receptor antagonist activity"/>
    <property type="evidence" value="ECO:0007669"/>
    <property type="project" value="TreeGrafter"/>
</dbReference>
<dbReference type="AlphaFoldDB" id="A0A2G8LP93"/>
<feature type="domain" description="WAP" evidence="5">
    <location>
        <begin position="9"/>
        <end position="60"/>
    </location>
</feature>
<dbReference type="Proteomes" id="UP000230750">
    <property type="component" value="Unassembled WGS sequence"/>
</dbReference>
<sequence length="166" mass="18527">MFAFSIELFIEKHGDCPTNDMVSSFLDEVCETECFLDMDCNGVEKCCQNGCGGTHCQVPNQFVDQCEGYPCYGQGTVCEVLGDQPTCVCQTNCTDDSEKVCADDGHVYISRCWMDVAACEQGISINETTCKKHQNHQQKMVSYSITFQCLYFGSNYEKRLGVYVGV</sequence>
<dbReference type="Pfam" id="PF00095">
    <property type="entry name" value="WAP"/>
    <property type="match status" value="1"/>
</dbReference>
<dbReference type="PANTHER" id="PTHR45938:SF11">
    <property type="entry name" value="WAP, KAZAL, IMMUNOGLOBULIN, KUNITZ AND NTR DOMAIN-CONTAINING PROTEIN 2-LIKE"/>
    <property type="match status" value="1"/>
</dbReference>
<dbReference type="PANTHER" id="PTHR45938">
    <property type="entry name" value="ACP24A4-RELATED"/>
    <property type="match status" value="1"/>
</dbReference>
<dbReference type="GO" id="GO:0050431">
    <property type="term" value="F:transforming growth factor beta binding"/>
    <property type="evidence" value="ECO:0007669"/>
    <property type="project" value="TreeGrafter"/>
</dbReference>
<keyword evidence="2" id="KW-0964">Secreted</keyword>
<evidence type="ECO:0000256" key="2">
    <source>
        <dbReference type="ARBA" id="ARBA00022525"/>
    </source>
</evidence>
<dbReference type="EMBL" id="MRZV01000019">
    <property type="protein sequence ID" value="PIK62073.1"/>
    <property type="molecule type" value="Genomic_DNA"/>
</dbReference>
<dbReference type="OrthoDB" id="6060011at2759"/>
<dbReference type="Gene3D" id="3.30.60.30">
    <property type="match status" value="1"/>
</dbReference>
<protein>
    <submittedName>
        <fullName evidence="7">Putative WAP, Kazal, immunoglobulin, Kunitz and NTR domain-containing protein-like</fullName>
    </submittedName>
</protein>
<dbReference type="Gene3D" id="4.10.75.10">
    <property type="entry name" value="Elafin-like"/>
    <property type="match status" value="1"/>
</dbReference>
<dbReference type="InterPro" id="IPR008197">
    <property type="entry name" value="WAP_dom"/>
</dbReference>
<feature type="domain" description="Kazal-like" evidence="6">
    <location>
        <begin position="88"/>
        <end position="132"/>
    </location>
</feature>
<comment type="caution">
    <text evidence="7">The sequence shown here is derived from an EMBL/GenBank/DDBJ whole genome shotgun (WGS) entry which is preliminary data.</text>
</comment>
<gene>
    <name evidence="7" type="ORF">BSL78_00956</name>
</gene>
<dbReference type="SUPFAM" id="SSF57256">
    <property type="entry name" value="Elafin-like"/>
    <property type="match status" value="1"/>
</dbReference>
<evidence type="ECO:0000313" key="8">
    <source>
        <dbReference type="Proteomes" id="UP000230750"/>
    </source>
</evidence>
<keyword evidence="8" id="KW-1185">Reference proteome</keyword>
<dbReference type="InterPro" id="IPR036058">
    <property type="entry name" value="Kazal_dom_sf"/>
</dbReference>
<organism evidence="7 8">
    <name type="scientific">Stichopus japonicus</name>
    <name type="common">Sea cucumber</name>
    <dbReference type="NCBI Taxonomy" id="307972"/>
    <lineage>
        <taxon>Eukaryota</taxon>
        <taxon>Metazoa</taxon>
        <taxon>Echinodermata</taxon>
        <taxon>Eleutherozoa</taxon>
        <taxon>Echinozoa</taxon>
        <taxon>Holothuroidea</taxon>
        <taxon>Aspidochirotacea</taxon>
        <taxon>Aspidochirotida</taxon>
        <taxon>Stichopodidae</taxon>
        <taxon>Apostichopus</taxon>
    </lineage>
</organism>
<proteinExistence type="predicted"/>
<accession>A0A2G8LP93</accession>
<dbReference type="SMART" id="SM00217">
    <property type="entry name" value="WAP"/>
    <property type="match status" value="1"/>
</dbReference>
<dbReference type="InterPro" id="IPR036645">
    <property type="entry name" value="Elafin-like_sf"/>
</dbReference>
<dbReference type="InterPro" id="IPR002350">
    <property type="entry name" value="Kazal_dom"/>
</dbReference>
<evidence type="ECO:0000256" key="3">
    <source>
        <dbReference type="ARBA" id="ARBA00022729"/>
    </source>
</evidence>
<evidence type="ECO:0000256" key="4">
    <source>
        <dbReference type="ARBA" id="ARBA00023157"/>
    </source>
</evidence>
<dbReference type="CDD" id="cd00104">
    <property type="entry name" value="KAZAL_FS"/>
    <property type="match status" value="1"/>
</dbReference>
<evidence type="ECO:0000259" key="5">
    <source>
        <dbReference type="PROSITE" id="PS51390"/>
    </source>
</evidence>
<dbReference type="GO" id="GO:0007179">
    <property type="term" value="P:transforming growth factor beta receptor signaling pathway"/>
    <property type="evidence" value="ECO:0007669"/>
    <property type="project" value="TreeGrafter"/>
</dbReference>
<evidence type="ECO:0000259" key="6">
    <source>
        <dbReference type="PROSITE" id="PS51465"/>
    </source>
</evidence>